<gene>
    <name evidence="1" type="ORF">A1332_08225</name>
</gene>
<name>A0A177MQH7_METMH</name>
<dbReference type="EMBL" id="LUUG01000048">
    <property type="protein sequence ID" value="OAI08046.1"/>
    <property type="molecule type" value="Genomic_DNA"/>
</dbReference>
<organism evidence="1 2">
    <name type="scientific">Methylomonas methanica</name>
    <dbReference type="NCBI Taxonomy" id="421"/>
    <lineage>
        <taxon>Bacteria</taxon>
        <taxon>Pseudomonadati</taxon>
        <taxon>Pseudomonadota</taxon>
        <taxon>Gammaproteobacteria</taxon>
        <taxon>Methylococcales</taxon>
        <taxon>Methylococcaceae</taxon>
        <taxon>Methylomonas</taxon>
    </lineage>
</organism>
<accession>A0A177MQH7</accession>
<protein>
    <submittedName>
        <fullName evidence="1">Uncharacterized protein</fullName>
    </submittedName>
</protein>
<dbReference type="Proteomes" id="UP000078090">
    <property type="component" value="Unassembled WGS sequence"/>
</dbReference>
<evidence type="ECO:0000313" key="2">
    <source>
        <dbReference type="Proteomes" id="UP000078090"/>
    </source>
</evidence>
<dbReference type="AlphaFoldDB" id="A0A177MQH7"/>
<dbReference type="InterPro" id="IPR058891">
    <property type="entry name" value="CPPA"/>
</dbReference>
<dbReference type="Pfam" id="PF25860">
    <property type="entry name" value="CPPA"/>
    <property type="match status" value="1"/>
</dbReference>
<sequence>MLVLDLPDNTYGVLVENDKDARSLLWLVNEIGEDRLITSVEKYNKRYPDSQPFVSTVLKWYRLKVPVSVYSDRQGSST</sequence>
<reference evidence="1 2" key="1">
    <citation type="submission" date="2016-03" db="EMBL/GenBank/DDBJ databases">
        <authorList>
            <person name="Ploux O."/>
        </authorList>
    </citation>
    <scope>NUCLEOTIDE SEQUENCE [LARGE SCALE GENOMIC DNA]</scope>
    <source>
        <strain evidence="1 2">R-45363</strain>
    </source>
</reference>
<proteinExistence type="predicted"/>
<comment type="caution">
    <text evidence="1">The sequence shown here is derived from an EMBL/GenBank/DDBJ whole genome shotgun (WGS) entry which is preliminary data.</text>
</comment>
<evidence type="ECO:0000313" key="1">
    <source>
        <dbReference type="EMBL" id="OAI08046.1"/>
    </source>
</evidence>